<evidence type="ECO:0000256" key="2">
    <source>
        <dbReference type="ARBA" id="ARBA00022603"/>
    </source>
</evidence>
<dbReference type="EC" id="2.1.1.72" evidence="1"/>
<dbReference type="InterPro" id="IPR050953">
    <property type="entry name" value="N4_N6_ade-DNA_methylase"/>
</dbReference>
<evidence type="ECO:0000313" key="11">
    <source>
        <dbReference type="Proteomes" id="UP000285376"/>
    </source>
</evidence>
<evidence type="ECO:0000256" key="1">
    <source>
        <dbReference type="ARBA" id="ARBA00011900"/>
    </source>
</evidence>
<dbReference type="GO" id="GO:0032259">
    <property type="term" value="P:methylation"/>
    <property type="evidence" value="ECO:0007669"/>
    <property type="project" value="UniProtKB-KW"/>
</dbReference>
<feature type="domain" description="MmeI-like helicase spacer" evidence="6">
    <location>
        <begin position="189"/>
        <end position="267"/>
    </location>
</feature>
<evidence type="ECO:0000256" key="3">
    <source>
        <dbReference type="ARBA" id="ARBA00022679"/>
    </source>
</evidence>
<dbReference type="GO" id="GO:0009007">
    <property type="term" value="F:site-specific DNA-methyltransferase (adenine-specific) activity"/>
    <property type="evidence" value="ECO:0007669"/>
    <property type="project" value="UniProtKB-EC"/>
</dbReference>
<dbReference type="InterPro" id="IPR046817">
    <property type="entry name" value="MmeI_N"/>
</dbReference>
<dbReference type="Proteomes" id="UP000285376">
    <property type="component" value="Unassembled WGS sequence"/>
</dbReference>
<feature type="domain" description="MmeI-like target recognition" evidence="7">
    <location>
        <begin position="628"/>
        <end position="831"/>
    </location>
</feature>
<reference evidence="10 11" key="1">
    <citation type="submission" date="2018-08" db="EMBL/GenBank/DDBJ databases">
        <title>Whole genome sequence analysis of Dermacoccus abyssi bacteria isolated from Deep Mariana trench Micromonospora spp reveals genes involved in the environmental adaptation and production of secondary metabolites.</title>
        <authorList>
            <person name="Abdel-Mageed W.M."/>
            <person name="Lehri B."/>
            <person name="Nouioui I."/>
            <person name="Goodfellow I."/>
            <person name="Jaspars M."/>
            <person name="Karlyshev A."/>
        </authorList>
    </citation>
    <scope>NUCLEOTIDE SEQUENCE [LARGE SCALE GENOMIC DNA]</scope>
    <source>
        <strain evidence="10 11">MT1.1</strain>
    </source>
</reference>
<dbReference type="Pfam" id="PF20466">
    <property type="entry name" value="MmeI_TRD"/>
    <property type="match status" value="1"/>
</dbReference>
<dbReference type="InterPro" id="IPR046816">
    <property type="entry name" value="MmeI_Mtase"/>
</dbReference>
<keyword evidence="2 10" id="KW-0489">Methyltransferase</keyword>
<evidence type="ECO:0000313" key="10">
    <source>
        <dbReference type="EMBL" id="RHW44007.1"/>
    </source>
</evidence>
<dbReference type="InterPro" id="IPR046820">
    <property type="entry name" value="MmeI_TRD"/>
</dbReference>
<dbReference type="EMBL" id="QWLM01000021">
    <property type="protein sequence ID" value="RHW44007.1"/>
    <property type="molecule type" value="Genomic_DNA"/>
</dbReference>
<dbReference type="InterPro" id="IPR029063">
    <property type="entry name" value="SAM-dependent_MTases_sf"/>
</dbReference>
<evidence type="ECO:0000259" key="6">
    <source>
        <dbReference type="Pfam" id="PF20465"/>
    </source>
</evidence>
<dbReference type="InterPro" id="IPR046819">
    <property type="entry name" value="MmeI_hel"/>
</dbReference>
<gene>
    <name evidence="10" type="ORF">D1832_13705</name>
</gene>
<protein>
    <recommendedName>
        <fullName evidence="1">site-specific DNA-methyltransferase (adenine-specific)</fullName>
        <ecNumber evidence="1">2.1.1.72</ecNumber>
    </recommendedName>
</protein>
<organism evidence="10 11">
    <name type="scientific">Dermacoccus abyssi</name>
    <dbReference type="NCBI Taxonomy" id="322596"/>
    <lineage>
        <taxon>Bacteria</taxon>
        <taxon>Bacillati</taxon>
        <taxon>Actinomycetota</taxon>
        <taxon>Actinomycetes</taxon>
        <taxon>Micrococcales</taxon>
        <taxon>Dermacoccaceae</taxon>
        <taxon>Dermacoccus</taxon>
    </lineage>
</organism>
<evidence type="ECO:0000256" key="4">
    <source>
        <dbReference type="ARBA" id="ARBA00047942"/>
    </source>
</evidence>
<comment type="caution">
    <text evidence="10">The sequence shown here is derived from an EMBL/GenBank/DDBJ whole genome shotgun (WGS) entry which is preliminary data.</text>
</comment>
<evidence type="ECO:0000259" key="7">
    <source>
        <dbReference type="Pfam" id="PF20466"/>
    </source>
</evidence>
<feature type="domain" description="MmeI-like N-terminal" evidence="5">
    <location>
        <begin position="15"/>
        <end position="183"/>
    </location>
</feature>
<evidence type="ECO:0000259" key="8">
    <source>
        <dbReference type="Pfam" id="PF20467"/>
    </source>
</evidence>
<dbReference type="AlphaFoldDB" id="A0A417Z0S1"/>
<dbReference type="Pfam" id="PF20473">
    <property type="entry name" value="MmeI_Mtase"/>
    <property type="match status" value="1"/>
</dbReference>
<keyword evidence="3 10" id="KW-0808">Transferase</keyword>
<evidence type="ECO:0000259" key="5">
    <source>
        <dbReference type="Pfam" id="PF20464"/>
    </source>
</evidence>
<feature type="domain" description="MmeI-like C-terminal" evidence="8">
    <location>
        <begin position="835"/>
        <end position="912"/>
    </location>
</feature>
<accession>A0A417Z0S1</accession>
<feature type="domain" description="MmeI-like DNA-methyltransferase" evidence="9">
    <location>
        <begin position="345"/>
        <end position="605"/>
    </location>
</feature>
<dbReference type="Pfam" id="PF20467">
    <property type="entry name" value="MmeI_C"/>
    <property type="match status" value="1"/>
</dbReference>
<comment type="catalytic activity">
    <reaction evidence="4">
        <text>a 2'-deoxyadenosine in DNA + S-adenosyl-L-methionine = an N(6)-methyl-2'-deoxyadenosine in DNA + S-adenosyl-L-homocysteine + H(+)</text>
        <dbReference type="Rhea" id="RHEA:15197"/>
        <dbReference type="Rhea" id="RHEA-COMP:12418"/>
        <dbReference type="Rhea" id="RHEA-COMP:12419"/>
        <dbReference type="ChEBI" id="CHEBI:15378"/>
        <dbReference type="ChEBI" id="CHEBI:57856"/>
        <dbReference type="ChEBI" id="CHEBI:59789"/>
        <dbReference type="ChEBI" id="CHEBI:90615"/>
        <dbReference type="ChEBI" id="CHEBI:90616"/>
        <dbReference type="EC" id="2.1.1.72"/>
    </reaction>
</comment>
<dbReference type="PANTHER" id="PTHR33841:SF1">
    <property type="entry name" value="DNA METHYLTRANSFERASE A"/>
    <property type="match status" value="1"/>
</dbReference>
<proteinExistence type="predicted"/>
<dbReference type="PANTHER" id="PTHR33841">
    <property type="entry name" value="DNA METHYLTRANSFERASE YEEA-RELATED"/>
    <property type="match status" value="1"/>
</dbReference>
<dbReference type="Pfam" id="PF20465">
    <property type="entry name" value="MmeI_hel"/>
    <property type="match status" value="1"/>
</dbReference>
<sequence>MSVAKPLSLAEIRKRSVAFVRDWRDEPGAEKQQAHQFVADLLKVYGLSESKAALYEKRARRSSTGRGGYIDALVPGLCAIEMKSKGVDLEAAEQQALDYLDALSGAEMPRWVITSDFATFRLLELSPDGADAITFTLEQLPERCDALAFLAGYQQRTFGSREQEQASVKAAKLMGSLYESLEASGYDDHDASVFLVRTLFALYADDAGVWERDLFYEFVETRTAEDGSDLGAQLSVLFQALNRESSKRQHTLDPLVQRFPYVNGDLFGESVSIPSFDSEMREKLLEACAFNWSKISPAVFGSLFQSVKDKAARRELGEHYTTRTNILKTINPLFMDELRERAVAAHHDVKKLKKLREDLAKVRVFDPACGCGNFLVVAYAEMRALDLQILERLQQLGALSETLFFVAANLKVTLDHFVGLELEEWPARIAATALHLVDHQANLAMELSLGAAPEPLPLTKVDSIHVADALDTDWRAILTPSNDVRIVGNPPFLGHATRSATQAQQLREVWGRQDIGRLDYVTAWFKKAIDYFAGFEGGRFALVSTNSIVQGEPVPALFGPIFEAGWRLRFAHRTFAWSSEAANAAAVHCVITGFDKNAQPPARLFSYPSLKGEATEAPATSINAYLVDAPNVLVEQRRQPLSPELPACTFGNMARDGGGLIVEATDHDAFAADPVASRYLRPFVGARELLHDLPRWCLWMVDLDPRDVAASPLLKERLEFVRETRAKSRAASTAAMAATPHLFGQRSQPDVPYLVIPKTSSETRLYFPTKHAMPETIASDLVFTAKDSDGFLFGIISSSMFLTWQKSVGGALESRLRFSNTIVWNNLPLPTPSMKTRSAVIAAGKDVLAAQALHPQRSLAEHYNPLAMDPALLKAHAGLDRVVDKAFGARKSLHTEQDRQAVLFRRYAELTA</sequence>
<dbReference type="Gene3D" id="3.40.50.150">
    <property type="entry name" value="Vaccinia Virus protein VP39"/>
    <property type="match status" value="1"/>
</dbReference>
<dbReference type="Pfam" id="PF20464">
    <property type="entry name" value="MmeI_N"/>
    <property type="match status" value="1"/>
</dbReference>
<dbReference type="InterPro" id="IPR046818">
    <property type="entry name" value="MmeI_C"/>
</dbReference>
<evidence type="ECO:0000259" key="9">
    <source>
        <dbReference type="Pfam" id="PF20473"/>
    </source>
</evidence>
<dbReference type="SUPFAM" id="SSF53335">
    <property type="entry name" value="S-adenosyl-L-methionine-dependent methyltransferases"/>
    <property type="match status" value="1"/>
</dbReference>
<name>A0A417Z0S1_9MICO</name>